<reference evidence="2" key="1">
    <citation type="submission" date="2018-01" db="EMBL/GenBank/DDBJ databases">
        <title>An insight into the sialome of Amazonian anophelines.</title>
        <authorList>
            <person name="Ribeiro J.M."/>
            <person name="Scarpassa V."/>
            <person name="Calvo E."/>
        </authorList>
    </citation>
    <scope>NUCLEOTIDE SEQUENCE</scope>
    <source>
        <tissue evidence="2">Salivary glands</tissue>
    </source>
</reference>
<evidence type="ECO:0000313" key="2">
    <source>
        <dbReference type="EMBL" id="MBW62343.1"/>
    </source>
</evidence>
<protein>
    <submittedName>
        <fullName evidence="2">Putative secreted protein</fullName>
    </submittedName>
</protein>
<feature type="chain" id="PRO_5014701662" evidence="1">
    <location>
        <begin position="25"/>
        <end position="85"/>
    </location>
</feature>
<feature type="signal peptide" evidence="1">
    <location>
        <begin position="1"/>
        <end position="24"/>
    </location>
</feature>
<name>A0A2M4CAJ7_9DIPT</name>
<evidence type="ECO:0000256" key="1">
    <source>
        <dbReference type="SAM" id="SignalP"/>
    </source>
</evidence>
<organism evidence="2">
    <name type="scientific">Anopheles marajoara</name>
    <dbReference type="NCBI Taxonomy" id="58244"/>
    <lineage>
        <taxon>Eukaryota</taxon>
        <taxon>Metazoa</taxon>
        <taxon>Ecdysozoa</taxon>
        <taxon>Arthropoda</taxon>
        <taxon>Hexapoda</taxon>
        <taxon>Insecta</taxon>
        <taxon>Pterygota</taxon>
        <taxon>Neoptera</taxon>
        <taxon>Endopterygota</taxon>
        <taxon>Diptera</taxon>
        <taxon>Nematocera</taxon>
        <taxon>Culicoidea</taxon>
        <taxon>Culicidae</taxon>
        <taxon>Anophelinae</taxon>
        <taxon>Anopheles</taxon>
    </lineage>
</organism>
<dbReference type="EMBL" id="GGFJ01013202">
    <property type="protein sequence ID" value="MBW62343.1"/>
    <property type="molecule type" value="Transcribed_RNA"/>
</dbReference>
<keyword evidence="1" id="KW-0732">Signal</keyword>
<dbReference type="AlphaFoldDB" id="A0A2M4CAJ7"/>
<accession>A0A2M4CAJ7</accession>
<sequence length="85" mass="9824">MPLLLVFTILRRFGAFFSVPSITALPHHDLARSLLLHSPGFVGSWETLGQNRGWPTDSRQRLDRSPRLQHSLGKHLWHENDLFLK</sequence>
<proteinExistence type="predicted"/>